<dbReference type="PANTHER" id="PTHR11559">
    <property type="entry name" value="CARBOXYLESTERASE"/>
    <property type="match status" value="1"/>
</dbReference>
<dbReference type="eggNOG" id="COG2272">
    <property type="taxonomic scope" value="Bacteria"/>
</dbReference>
<dbReference type="Pfam" id="PF00135">
    <property type="entry name" value="COesterase"/>
    <property type="match status" value="1"/>
</dbReference>
<dbReference type="InterPro" id="IPR019826">
    <property type="entry name" value="Carboxylesterase_B_AS"/>
</dbReference>
<keyword evidence="3" id="KW-0732">Signal</keyword>
<dbReference type="Proteomes" id="UP000009073">
    <property type="component" value="Chromosome"/>
</dbReference>
<evidence type="ECO:0000256" key="1">
    <source>
        <dbReference type="ARBA" id="ARBA00005964"/>
    </source>
</evidence>
<dbReference type="OrthoDB" id="9775851at2"/>
<feature type="chain" id="PRO_5005125046" description="Carboxylic ester hydrolase" evidence="3">
    <location>
        <begin position="26"/>
        <end position="538"/>
    </location>
</feature>
<evidence type="ECO:0000313" key="5">
    <source>
        <dbReference type="EMBL" id="ACQ92944.1"/>
    </source>
</evidence>
<dbReference type="ESTHER" id="tolat-c4lec7">
    <property type="family name" value="Carb_B_Bacteria"/>
</dbReference>
<dbReference type="EMBL" id="CP001616">
    <property type="protein sequence ID" value="ACQ92944.1"/>
    <property type="molecule type" value="Genomic_DNA"/>
</dbReference>
<dbReference type="KEGG" id="tau:Tola_1327"/>
<protein>
    <recommendedName>
        <fullName evidence="3">Carboxylic ester hydrolase</fullName>
        <ecNumber evidence="3">3.1.1.-</ecNumber>
    </recommendedName>
</protein>
<dbReference type="PROSITE" id="PS00122">
    <property type="entry name" value="CARBOXYLESTERASE_B_1"/>
    <property type="match status" value="1"/>
</dbReference>
<feature type="signal peptide" evidence="3">
    <location>
        <begin position="1"/>
        <end position="25"/>
    </location>
</feature>
<gene>
    <name evidence="5" type="ordered locus">Tola_1327</name>
</gene>
<sequence>MKKISFVFGLIAAAALTSHSMFVEAKDTGNKIVQIESGALQGGVSDGIYTYFGVPYAEAHERFVPAEKVTPWSGVRKATEYGPISLQSSLTGFPVPKGKQDNNAQNLNIWTPGIDGKKRAVMVWLHGGGFATGSAQETPAYNGENLSRKGDVVVVSVNHRLNVMGHLDLSAYGEKYKYSANVGIEDIVDSLEWIQKNIASFGGDPKNVTVFGESGGGAKVLALMTSPHAKGLFHKGIVQSGATESMGVNFTTLPASRRVGELTLKNLGITKNNLDAIQSVPYDKLVEESMKAQVETAGEFGLKGALSGKVSMDWEPVVDGDFLPTNPVTPDSFAIAGKDIPLLIGSNLNEWASMNLVMGPDKGKTFTETEIDQRLQKAYGDNKDKVVAEFLKAFPTKTKADALYFDTFIRLPMLKIMSHKADQNGAPVYGYVYTHGSPFAIHTVEIPLVFNNADAEPPIPNGAVKSQAEKQAVSKMADTMSSAWISFAKTGKPEAASLPAWEAYTRSNGATMILDTDSSLVYGHDRNLMKIIAPDYQW</sequence>
<reference evidence="6" key="1">
    <citation type="submission" date="2009-05" db="EMBL/GenBank/DDBJ databases">
        <title>Complete sequence of Tolumonas auensis DSM 9187.</title>
        <authorList>
            <consortium name="US DOE Joint Genome Institute"/>
            <person name="Lucas S."/>
            <person name="Copeland A."/>
            <person name="Lapidus A."/>
            <person name="Glavina del Rio T."/>
            <person name="Tice H."/>
            <person name="Bruce D."/>
            <person name="Goodwin L."/>
            <person name="Pitluck S."/>
            <person name="Chertkov O."/>
            <person name="Brettin T."/>
            <person name="Detter J.C."/>
            <person name="Han C."/>
            <person name="Larimer F."/>
            <person name="Land M."/>
            <person name="Hauser L."/>
            <person name="Kyrpides N."/>
            <person name="Mikhailova N."/>
            <person name="Spring S."/>
            <person name="Beller H."/>
        </authorList>
    </citation>
    <scope>NUCLEOTIDE SEQUENCE [LARGE SCALE GENOMIC DNA]</scope>
    <source>
        <strain evidence="6">DSM 9187 / TA4</strain>
    </source>
</reference>
<dbReference type="InterPro" id="IPR002018">
    <property type="entry name" value="CarbesteraseB"/>
</dbReference>
<comment type="similarity">
    <text evidence="1 3">Belongs to the type-B carboxylesterase/lipase family.</text>
</comment>
<proteinExistence type="inferred from homology"/>
<keyword evidence="6" id="KW-1185">Reference proteome</keyword>
<reference evidence="5 6" key="2">
    <citation type="journal article" date="2011" name="Stand. Genomic Sci.">
        <title>Complete genome sequence of Tolumonas auensis type strain (TA 4).</title>
        <authorList>
            <person name="Chertkov O."/>
            <person name="Copeland A."/>
            <person name="Lucas S."/>
            <person name="Lapidus A."/>
            <person name="Berry K.W."/>
            <person name="Detter J.C."/>
            <person name="Del Rio T.G."/>
            <person name="Hammon N."/>
            <person name="Dalin E."/>
            <person name="Tice H."/>
            <person name="Pitluck S."/>
            <person name="Richardson P."/>
            <person name="Bruce D."/>
            <person name="Goodwin L."/>
            <person name="Han C."/>
            <person name="Tapia R."/>
            <person name="Saunders E."/>
            <person name="Schmutz J."/>
            <person name="Brettin T."/>
            <person name="Larimer F."/>
            <person name="Land M."/>
            <person name="Hauser L."/>
            <person name="Spring S."/>
            <person name="Rohde M."/>
            <person name="Kyrpides N.C."/>
            <person name="Ivanova N."/>
            <person name="Goker M."/>
            <person name="Beller H.R."/>
            <person name="Klenk H.P."/>
            <person name="Woyke T."/>
        </authorList>
    </citation>
    <scope>NUCLEOTIDE SEQUENCE [LARGE SCALE GENOMIC DNA]</scope>
    <source>
        <strain evidence="6">DSM 9187 / TA4</strain>
    </source>
</reference>
<dbReference type="InterPro" id="IPR029058">
    <property type="entry name" value="AB_hydrolase_fold"/>
</dbReference>
<dbReference type="AlphaFoldDB" id="C4LEC7"/>
<organism evidence="5 6">
    <name type="scientific">Tolumonas auensis (strain DSM 9187 / NBRC 110442 / TA 4)</name>
    <dbReference type="NCBI Taxonomy" id="595494"/>
    <lineage>
        <taxon>Bacteria</taxon>
        <taxon>Pseudomonadati</taxon>
        <taxon>Pseudomonadota</taxon>
        <taxon>Gammaproteobacteria</taxon>
        <taxon>Aeromonadales</taxon>
        <taxon>Aeromonadaceae</taxon>
        <taxon>Tolumonas</taxon>
    </lineage>
</organism>
<dbReference type="EC" id="3.1.1.-" evidence="3"/>
<dbReference type="GO" id="GO:0016787">
    <property type="term" value="F:hydrolase activity"/>
    <property type="evidence" value="ECO:0007669"/>
    <property type="project" value="UniProtKB-KW"/>
</dbReference>
<evidence type="ECO:0000256" key="3">
    <source>
        <dbReference type="RuleBase" id="RU361235"/>
    </source>
</evidence>
<dbReference type="HOGENOM" id="CLU_006586_16_0_6"/>
<evidence type="ECO:0000259" key="4">
    <source>
        <dbReference type="Pfam" id="PF00135"/>
    </source>
</evidence>
<dbReference type="InterPro" id="IPR050309">
    <property type="entry name" value="Type-B_Carboxylest/Lipase"/>
</dbReference>
<evidence type="ECO:0000256" key="2">
    <source>
        <dbReference type="ARBA" id="ARBA00022801"/>
    </source>
</evidence>
<dbReference type="STRING" id="595494.Tola_1327"/>
<evidence type="ECO:0000313" key="6">
    <source>
        <dbReference type="Proteomes" id="UP000009073"/>
    </source>
</evidence>
<accession>C4LEC7</accession>
<name>C4LEC7_TOLAT</name>
<keyword evidence="2 3" id="KW-0378">Hydrolase</keyword>
<dbReference type="Gene3D" id="3.40.50.1820">
    <property type="entry name" value="alpha/beta hydrolase"/>
    <property type="match status" value="1"/>
</dbReference>
<feature type="domain" description="Carboxylesterase type B" evidence="4">
    <location>
        <begin position="31"/>
        <end position="519"/>
    </location>
</feature>
<dbReference type="RefSeq" id="WP_012729543.1">
    <property type="nucleotide sequence ID" value="NC_012691.1"/>
</dbReference>
<dbReference type="SUPFAM" id="SSF53474">
    <property type="entry name" value="alpha/beta-Hydrolases"/>
    <property type="match status" value="1"/>
</dbReference>